<accession>A0A1K0GCN2</accession>
<evidence type="ECO:0000256" key="5">
    <source>
        <dbReference type="ARBA" id="ARBA00022989"/>
    </source>
</evidence>
<dbReference type="EMBL" id="LT558135">
    <property type="protein sequence ID" value="SAM85821.1"/>
    <property type="molecule type" value="Genomic_DNA"/>
</dbReference>
<evidence type="ECO:0000256" key="3">
    <source>
        <dbReference type="ARBA" id="ARBA00022801"/>
    </source>
</evidence>
<evidence type="ECO:0000313" key="10">
    <source>
        <dbReference type="EMBL" id="SYW79079.1"/>
    </source>
</evidence>
<dbReference type="Proteomes" id="UP000658997">
    <property type="component" value="Unassembled WGS sequence"/>
</dbReference>
<keyword evidence="12" id="KW-1185">Reference proteome</keyword>
<feature type="transmembrane region" description="Helical" evidence="8">
    <location>
        <begin position="334"/>
        <end position="356"/>
    </location>
</feature>
<gene>
    <name evidence="10" type="ORF">UBRO2_02763</name>
    <name evidence="9" type="ORF">UBRO_07169</name>
</gene>
<dbReference type="GO" id="GO:0010945">
    <property type="term" value="F:coenzyme A diphosphatase activity"/>
    <property type="evidence" value="ECO:0007669"/>
    <property type="project" value="InterPro"/>
</dbReference>
<feature type="transmembrane region" description="Helical" evidence="8">
    <location>
        <begin position="191"/>
        <end position="209"/>
    </location>
</feature>
<keyword evidence="7 8" id="KW-0472">Membrane</keyword>
<keyword evidence="6" id="KW-0443">Lipid metabolism</keyword>
<evidence type="ECO:0000256" key="1">
    <source>
        <dbReference type="ARBA" id="ARBA00004477"/>
    </source>
</evidence>
<reference evidence="10" key="3">
    <citation type="submission" date="2018-08" db="EMBL/GenBank/DDBJ databases">
        <authorList>
            <person name="Guldener U."/>
        </authorList>
    </citation>
    <scope>NUCLEOTIDE SEQUENCE</scope>
    <source>
        <strain evidence="10">UB2</strain>
    </source>
</reference>
<organism evidence="9 11">
    <name type="scientific">Ustilago bromivora</name>
    <dbReference type="NCBI Taxonomy" id="307758"/>
    <lineage>
        <taxon>Eukaryota</taxon>
        <taxon>Fungi</taxon>
        <taxon>Dikarya</taxon>
        <taxon>Basidiomycota</taxon>
        <taxon>Ustilaginomycotina</taxon>
        <taxon>Ustilaginomycetes</taxon>
        <taxon>Ustilaginales</taxon>
        <taxon>Ustilaginaceae</taxon>
        <taxon>Ustilago</taxon>
    </lineage>
</organism>
<evidence type="ECO:0000256" key="2">
    <source>
        <dbReference type="ARBA" id="ARBA00022692"/>
    </source>
</evidence>
<evidence type="ECO:0000256" key="4">
    <source>
        <dbReference type="ARBA" id="ARBA00022824"/>
    </source>
</evidence>
<keyword evidence="4" id="KW-0256">Endoplasmic reticulum</keyword>
<evidence type="ECO:0000256" key="7">
    <source>
        <dbReference type="ARBA" id="ARBA00023136"/>
    </source>
</evidence>
<name>A0A1K0GCN2_9BASI</name>
<dbReference type="AlphaFoldDB" id="A0A1K0GCN2"/>
<evidence type="ECO:0000313" key="11">
    <source>
        <dbReference type="Proteomes" id="UP000179920"/>
    </source>
</evidence>
<dbReference type="GO" id="GO:0008654">
    <property type="term" value="P:phospholipid biosynthetic process"/>
    <property type="evidence" value="ECO:0007669"/>
    <property type="project" value="TreeGrafter"/>
</dbReference>
<proteinExistence type="predicted"/>
<keyword evidence="5 8" id="KW-1133">Transmembrane helix</keyword>
<sequence>MSTTTLPSQRRQTKLPLGLQPYHITFALYLSTIVILGTAYSVLYGTYLQNVRISSGAISAADSQFPFTFPGATVAPAPVQNRVDGNTNLGPIPPTILLLPHHALNYWANRKNIVNQIFVKNAWLWTTLAWALQLFFLRLAPASTTPTSTSARPRTSAAVGSRNTINNKKDEDAISQAAQQAKITSPMSISVLRYVIATGIWLLFADWFFGPPLSERILTATGAVCVPSGDPQSSPVEELYCRTRTPLSSSTHPALFSSSSLRSKSIRAMWKGGHDISGHTFIMVLSALLLLEDIAPYLAALLGPDSLIVKSLLPQGTWLQAAARTNWTPAAKGAVAATLGLVGLWSWMLLNTAIYFHTPQEKVSGLFVGLTAWLLLPKGN</sequence>
<keyword evidence="2 8" id="KW-0812">Transmembrane</keyword>
<dbReference type="GO" id="GO:0005789">
    <property type="term" value="C:endoplasmic reticulum membrane"/>
    <property type="evidence" value="ECO:0007669"/>
    <property type="project" value="UniProtKB-SubCell"/>
</dbReference>
<dbReference type="OrthoDB" id="5579088at2759"/>
<evidence type="ECO:0000256" key="8">
    <source>
        <dbReference type="SAM" id="Phobius"/>
    </source>
</evidence>
<reference evidence="11" key="1">
    <citation type="submission" date="2016-04" db="EMBL/GenBank/DDBJ databases">
        <authorList>
            <person name="Guldener U."/>
            <person name="Guldener U."/>
        </authorList>
    </citation>
    <scope>NUCLEOTIDE SEQUENCE [LARGE SCALE GENOMIC DNA]</scope>
    <source>
        <strain evidence="11">UB2112</strain>
    </source>
</reference>
<protein>
    <submittedName>
        <fullName evidence="10">Related to SCS3 - protein required for inositol prototrophy</fullName>
    </submittedName>
    <submittedName>
        <fullName evidence="9">Related to SCS3-protein required for inositol prototrophy</fullName>
    </submittedName>
</protein>
<feature type="transmembrane region" description="Helical" evidence="8">
    <location>
        <begin position="21"/>
        <end position="43"/>
    </location>
</feature>
<evidence type="ECO:0000313" key="9">
    <source>
        <dbReference type="EMBL" id="SAM85821.1"/>
    </source>
</evidence>
<dbReference type="Proteomes" id="UP000179920">
    <property type="component" value="Chromosome XIX"/>
</dbReference>
<dbReference type="GO" id="GO:0019915">
    <property type="term" value="P:lipid storage"/>
    <property type="evidence" value="ECO:0007669"/>
    <property type="project" value="InterPro"/>
</dbReference>
<dbReference type="EMBL" id="ULHB01000045">
    <property type="protein sequence ID" value="SYW79079.1"/>
    <property type="molecule type" value="Genomic_DNA"/>
</dbReference>
<dbReference type="PANTHER" id="PTHR23129">
    <property type="entry name" value="ACYL-COENZYME A DIPHOSPHATASE FITM2"/>
    <property type="match status" value="1"/>
</dbReference>
<dbReference type="InterPro" id="IPR019388">
    <property type="entry name" value="FIT"/>
</dbReference>
<dbReference type="PANTHER" id="PTHR23129:SF0">
    <property type="entry name" value="ACYL-COENZYME A DIPHOSPHATASE FITM2"/>
    <property type="match status" value="1"/>
</dbReference>
<keyword evidence="3" id="KW-0378">Hydrolase</keyword>
<reference evidence="9" key="2">
    <citation type="submission" date="2016-04" db="EMBL/GenBank/DDBJ databases">
        <authorList>
            <person name="Evans L.H."/>
            <person name="Alamgir A."/>
            <person name="Owens N."/>
            <person name="Weber N.D."/>
            <person name="Virtaneva K."/>
            <person name="Barbian K."/>
            <person name="Babar A."/>
            <person name="Rosenke K."/>
        </authorList>
    </citation>
    <scope>NUCLEOTIDE SEQUENCE</scope>
    <source>
        <strain evidence="9">UB2112</strain>
    </source>
</reference>
<comment type="subcellular location">
    <subcellularLocation>
        <location evidence="1">Endoplasmic reticulum membrane</location>
        <topology evidence="1">Multi-pass membrane protein</topology>
    </subcellularLocation>
</comment>
<dbReference type="GO" id="GO:0034389">
    <property type="term" value="P:lipid droplet organization"/>
    <property type="evidence" value="ECO:0007669"/>
    <property type="project" value="TreeGrafter"/>
</dbReference>
<evidence type="ECO:0000256" key="6">
    <source>
        <dbReference type="ARBA" id="ARBA00023098"/>
    </source>
</evidence>
<evidence type="ECO:0000313" key="12">
    <source>
        <dbReference type="Proteomes" id="UP000658997"/>
    </source>
</evidence>
<dbReference type="Pfam" id="PF10261">
    <property type="entry name" value="FIT"/>
    <property type="match status" value="1"/>
</dbReference>